<keyword evidence="2" id="KW-0808">Transferase</keyword>
<reference evidence="7" key="1">
    <citation type="journal article" date="2017" name="Genome Biol.">
        <title>Comparative genomics reveals high biological diversity and specific adaptations in the industrially and medically important fungal genus Aspergillus.</title>
        <authorList>
            <person name="de Vries R.P."/>
            <person name="Riley R."/>
            <person name="Wiebenga A."/>
            <person name="Aguilar-Osorio G."/>
            <person name="Amillis S."/>
            <person name="Uchima C.A."/>
            <person name="Anderluh G."/>
            <person name="Asadollahi M."/>
            <person name="Askin M."/>
            <person name="Barry K."/>
            <person name="Battaglia E."/>
            <person name="Bayram O."/>
            <person name="Benocci T."/>
            <person name="Braus-Stromeyer S.A."/>
            <person name="Caldana C."/>
            <person name="Canovas D."/>
            <person name="Cerqueira G.C."/>
            <person name="Chen F."/>
            <person name="Chen W."/>
            <person name="Choi C."/>
            <person name="Clum A."/>
            <person name="Dos Santos R.A."/>
            <person name="Damasio A.R."/>
            <person name="Diallinas G."/>
            <person name="Emri T."/>
            <person name="Fekete E."/>
            <person name="Flipphi M."/>
            <person name="Freyberg S."/>
            <person name="Gallo A."/>
            <person name="Gournas C."/>
            <person name="Habgood R."/>
            <person name="Hainaut M."/>
            <person name="Harispe M.L."/>
            <person name="Henrissat B."/>
            <person name="Hilden K.S."/>
            <person name="Hope R."/>
            <person name="Hossain A."/>
            <person name="Karabika E."/>
            <person name="Karaffa L."/>
            <person name="Karanyi Z."/>
            <person name="Krasevec N."/>
            <person name="Kuo A."/>
            <person name="Kusch H."/>
            <person name="LaButti K."/>
            <person name="Lagendijk E.L."/>
            <person name="Lapidus A."/>
            <person name="Levasseur A."/>
            <person name="Lindquist E."/>
            <person name="Lipzen A."/>
            <person name="Logrieco A.F."/>
            <person name="MacCabe A."/>
            <person name="Maekelae M.R."/>
            <person name="Malavazi I."/>
            <person name="Melin P."/>
            <person name="Meyer V."/>
            <person name="Mielnichuk N."/>
            <person name="Miskei M."/>
            <person name="Molnar A.P."/>
            <person name="Mule G."/>
            <person name="Ngan C.Y."/>
            <person name="Orejas M."/>
            <person name="Orosz E."/>
            <person name="Ouedraogo J.P."/>
            <person name="Overkamp K.M."/>
            <person name="Park H.-S."/>
            <person name="Perrone G."/>
            <person name="Piumi F."/>
            <person name="Punt P.J."/>
            <person name="Ram A.F."/>
            <person name="Ramon A."/>
            <person name="Rauscher S."/>
            <person name="Record E."/>
            <person name="Riano-Pachon D.M."/>
            <person name="Robert V."/>
            <person name="Roehrig J."/>
            <person name="Ruller R."/>
            <person name="Salamov A."/>
            <person name="Salih N.S."/>
            <person name="Samson R.A."/>
            <person name="Sandor E."/>
            <person name="Sanguinetti M."/>
            <person name="Schuetze T."/>
            <person name="Sepcic K."/>
            <person name="Shelest E."/>
            <person name="Sherlock G."/>
            <person name="Sophianopoulou V."/>
            <person name="Squina F.M."/>
            <person name="Sun H."/>
            <person name="Susca A."/>
            <person name="Todd R.B."/>
            <person name="Tsang A."/>
            <person name="Unkles S.E."/>
            <person name="van de Wiele N."/>
            <person name="van Rossen-Uffink D."/>
            <person name="Oliveira J.V."/>
            <person name="Vesth T.C."/>
            <person name="Visser J."/>
            <person name="Yu J.-H."/>
            <person name="Zhou M."/>
            <person name="Andersen M.R."/>
            <person name="Archer D.B."/>
            <person name="Baker S.E."/>
            <person name="Benoit I."/>
            <person name="Brakhage A.A."/>
            <person name="Braus G.H."/>
            <person name="Fischer R."/>
            <person name="Frisvad J.C."/>
            <person name="Goldman G.H."/>
            <person name="Houbraken J."/>
            <person name="Oakley B."/>
            <person name="Pocsi I."/>
            <person name="Scazzocchio C."/>
            <person name="Seiboth B."/>
            <person name="vanKuyk P.A."/>
            <person name="Wortman J."/>
            <person name="Dyer P.S."/>
            <person name="Grigoriev I.V."/>
        </authorList>
    </citation>
    <scope>NUCLEOTIDE SEQUENCE [LARGE SCALE GENOMIC DNA]</scope>
    <source>
        <strain evidence="7">CBS 516.65</strain>
    </source>
</reference>
<feature type="domain" description="O-methyltransferase C-terminal" evidence="5">
    <location>
        <begin position="215"/>
        <end position="349"/>
    </location>
</feature>
<dbReference type="GO" id="GO:0044550">
    <property type="term" value="P:secondary metabolite biosynthetic process"/>
    <property type="evidence" value="ECO:0007669"/>
    <property type="project" value="UniProtKB-ARBA"/>
</dbReference>
<dbReference type="Gene3D" id="3.40.50.150">
    <property type="entry name" value="Vaccinia Virus protein VP39"/>
    <property type="match status" value="1"/>
</dbReference>
<evidence type="ECO:0000313" key="6">
    <source>
        <dbReference type="EMBL" id="OJJ87996.1"/>
    </source>
</evidence>
<evidence type="ECO:0000259" key="5">
    <source>
        <dbReference type="Pfam" id="PF00891"/>
    </source>
</evidence>
<protein>
    <recommendedName>
        <fullName evidence="5">O-methyltransferase C-terminal domain-containing protein</fullName>
    </recommendedName>
</protein>
<dbReference type="InterPro" id="IPR016461">
    <property type="entry name" value="COMT-like"/>
</dbReference>
<proteinExistence type="predicted"/>
<dbReference type="GO" id="GO:0032259">
    <property type="term" value="P:methylation"/>
    <property type="evidence" value="ECO:0007669"/>
    <property type="project" value="UniProtKB-KW"/>
</dbReference>
<dbReference type="PROSITE" id="PS51683">
    <property type="entry name" value="SAM_OMT_II"/>
    <property type="match status" value="1"/>
</dbReference>
<dbReference type="VEuPathDB" id="FungiDB:ASPGLDRAFT_119224"/>
<dbReference type="GO" id="GO:0008171">
    <property type="term" value="F:O-methyltransferase activity"/>
    <property type="evidence" value="ECO:0007669"/>
    <property type="project" value="InterPro"/>
</dbReference>
<evidence type="ECO:0000256" key="1">
    <source>
        <dbReference type="ARBA" id="ARBA00022603"/>
    </source>
</evidence>
<dbReference type="OrthoDB" id="1535081at2759"/>
<dbReference type="Proteomes" id="UP000184300">
    <property type="component" value="Unassembled WGS sequence"/>
</dbReference>
<dbReference type="InterPro" id="IPR029063">
    <property type="entry name" value="SAM-dependent_MTases_sf"/>
</dbReference>
<evidence type="ECO:0000256" key="4">
    <source>
        <dbReference type="PIRSR" id="PIRSR005739-1"/>
    </source>
</evidence>
<evidence type="ECO:0000313" key="7">
    <source>
        <dbReference type="Proteomes" id="UP000184300"/>
    </source>
</evidence>
<dbReference type="RefSeq" id="XP_022404679.1">
    <property type="nucleotide sequence ID" value="XM_022540027.1"/>
</dbReference>
<dbReference type="EMBL" id="KV878890">
    <property type="protein sequence ID" value="OJJ87996.1"/>
    <property type="molecule type" value="Genomic_DNA"/>
</dbReference>
<keyword evidence="1" id="KW-0489">Methyltransferase</keyword>
<dbReference type="PANTHER" id="PTHR43712:SF18">
    <property type="entry name" value="PUTATIVE (AFU_ORTHOLOGUE AFUA_4G14240)-RELATED"/>
    <property type="match status" value="1"/>
</dbReference>
<dbReference type="Pfam" id="PF00891">
    <property type="entry name" value="Methyltransf_2"/>
    <property type="match status" value="1"/>
</dbReference>
<organism evidence="6 7">
    <name type="scientific">Aspergillus glaucus CBS 516.65</name>
    <dbReference type="NCBI Taxonomy" id="1160497"/>
    <lineage>
        <taxon>Eukaryota</taxon>
        <taxon>Fungi</taxon>
        <taxon>Dikarya</taxon>
        <taxon>Ascomycota</taxon>
        <taxon>Pezizomycotina</taxon>
        <taxon>Eurotiomycetes</taxon>
        <taxon>Eurotiomycetidae</taxon>
        <taxon>Eurotiales</taxon>
        <taxon>Aspergillaceae</taxon>
        <taxon>Aspergillus</taxon>
        <taxon>Aspergillus subgen. Aspergillus</taxon>
    </lineage>
</organism>
<accession>A0A1L9VVS0</accession>
<dbReference type="GeneID" id="34456288"/>
<dbReference type="SUPFAM" id="SSF53335">
    <property type="entry name" value="S-adenosyl-L-methionine-dependent methyltransferases"/>
    <property type="match status" value="1"/>
</dbReference>
<evidence type="ECO:0000256" key="3">
    <source>
        <dbReference type="ARBA" id="ARBA00022691"/>
    </source>
</evidence>
<dbReference type="InterPro" id="IPR001077">
    <property type="entry name" value="COMT_C"/>
</dbReference>
<feature type="active site" description="Proton acceptor" evidence="4">
    <location>
        <position position="285"/>
    </location>
</feature>
<name>A0A1L9VVS0_ASPGL</name>
<evidence type="ECO:0000256" key="2">
    <source>
        <dbReference type="ARBA" id="ARBA00022679"/>
    </source>
</evidence>
<keyword evidence="7" id="KW-1185">Reference proteome</keyword>
<sequence length="374" mass="40760">MSSPLDNPGAALAGIITNPTSLGFIPVAVHFDIFTILARAGKPITAEEATEISNAKIRERAKGEPELGMSVLSEDTLYIMTGLGLVDQVSENVFGANAITNHLADWEGATNGALHFTIEGLLAGAFTYSKLKDTNFAYPFAEADTPMQYAHKRLGNEVLSKKHTYSIMADEGRMDSFNMFMVQKFSKMPKAPENIKSLGYDLDAAISSAPKDSVAVVDIGGGHGHTLLSFKEAYPHLSADKLIVQDFYATVDTIPGLTLMKYNFKDTAPQPVQGAHIYCLQHILHNHPDLESIALLQKTAAAMNDDSRLLIIEATKNANNAAMHAAMVALYGGRERSSEEWKLMAAVSGLEVTFESYPEFGECLVEMRKVRRSK</sequence>
<dbReference type="PANTHER" id="PTHR43712">
    <property type="entry name" value="PUTATIVE (AFU_ORTHOLOGUE AFUA_4G14580)-RELATED"/>
    <property type="match status" value="1"/>
</dbReference>
<dbReference type="AlphaFoldDB" id="A0A1L9VVS0"/>
<keyword evidence="3" id="KW-0949">S-adenosyl-L-methionine</keyword>
<gene>
    <name evidence="6" type="ORF">ASPGLDRAFT_119224</name>
</gene>